<feature type="non-terminal residue" evidence="2">
    <location>
        <position position="1"/>
    </location>
</feature>
<organism evidence="2">
    <name type="scientific">Tanacetum cinerariifolium</name>
    <name type="common">Dalmatian daisy</name>
    <name type="synonym">Chrysanthemum cinerariifolium</name>
    <dbReference type="NCBI Taxonomy" id="118510"/>
    <lineage>
        <taxon>Eukaryota</taxon>
        <taxon>Viridiplantae</taxon>
        <taxon>Streptophyta</taxon>
        <taxon>Embryophyta</taxon>
        <taxon>Tracheophyta</taxon>
        <taxon>Spermatophyta</taxon>
        <taxon>Magnoliopsida</taxon>
        <taxon>eudicotyledons</taxon>
        <taxon>Gunneridae</taxon>
        <taxon>Pentapetalae</taxon>
        <taxon>asterids</taxon>
        <taxon>campanulids</taxon>
        <taxon>Asterales</taxon>
        <taxon>Asteraceae</taxon>
        <taxon>Asteroideae</taxon>
        <taxon>Anthemideae</taxon>
        <taxon>Anthemidinae</taxon>
        <taxon>Tanacetum</taxon>
    </lineage>
</organism>
<gene>
    <name evidence="2" type="ORF">Tci_876937</name>
</gene>
<dbReference type="EMBL" id="BKCJ011215192">
    <property type="protein sequence ID" value="GFD04968.1"/>
    <property type="molecule type" value="Genomic_DNA"/>
</dbReference>
<accession>A0A699T6H0</accession>
<sequence length="174" mass="19017">TKAVRTACYVLNRVSVTSPHNKTPYALLTGNIPTVSHFKPFGCHVTILITSDHLGKFDGKVDEGYIVGYSTSLGHEWYFDLDYLTDSLGYKHVSANQPAGTQGNTTNSVGTQDADSDSNCDEQVIIVPSYPSHSIQGTQPLDTPGDKDDDSPFPSADEIFQKKLARLIGEEHRD</sequence>
<proteinExistence type="predicted"/>
<feature type="compositionally biased region" description="Polar residues" evidence="1">
    <location>
        <begin position="97"/>
        <end position="113"/>
    </location>
</feature>
<evidence type="ECO:0000313" key="2">
    <source>
        <dbReference type="EMBL" id="GFD04968.1"/>
    </source>
</evidence>
<protein>
    <recommendedName>
        <fullName evidence="3">Retrovirus-related Pol polyprotein from transposon TNT 1-94</fullName>
    </recommendedName>
</protein>
<feature type="region of interest" description="Disordered" evidence="1">
    <location>
        <begin position="97"/>
        <end position="156"/>
    </location>
</feature>
<reference evidence="2" key="1">
    <citation type="journal article" date="2019" name="Sci. Rep.">
        <title>Draft genome of Tanacetum cinerariifolium, the natural source of mosquito coil.</title>
        <authorList>
            <person name="Yamashiro T."/>
            <person name="Shiraishi A."/>
            <person name="Satake H."/>
            <person name="Nakayama K."/>
        </authorList>
    </citation>
    <scope>NUCLEOTIDE SEQUENCE</scope>
</reference>
<dbReference type="AlphaFoldDB" id="A0A699T6H0"/>
<comment type="caution">
    <text evidence="2">The sequence shown here is derived from an EMBL/GenBank/DDBJ whole genome shotgun (WGS) entry which is preliminary data.</text>
</comment>
<evidence type="ECO:0008006" key="3">
    <source>
        <dbReference type="Google" id="ProtNLM"/>
    </source>
</evidence>
<feature type="non-terminal residue" evidence="2">
    <location>
        <position position="174"/>
    </location>
</feature>
<evidence type="ECO:0000256" key="1">
    <source>
        <dbReference type="SAM" id="MobiDB-lite"/>
    </source>
</evidence>
<feature type="compositionally biased region" description="Polar residues" evidence="1">
    <location>
        <begin position="131"/>
        <end position="141"/>
    </location>
</feature>
<name>A0A699T6H0_TANCI</name>